<feature type="compositionally biased region" description="Pro residues" evidence="1">
    <location>
        <begin position="41"/>
        <end position="52"/>
    </location>
</feature>
<evidence type="ECO:0000313" key="3">
    <source>
        <dbReference type="Proteomes" id="UP000199323"/>
    </source>
</evidence>
<evidence type="ECO:0000256" key="1">
    <source>
        <dbReference type="SAM" id="MobiDB-lite"/>
    </source>
</evidence>
<organism evidence="2 3">
    <name type="scientific">Actinacidiphila alni</name>
    <dbReference type="NCBI Taxonomy" id="380248"/>
    <lineage>
        <taxon>Bacteria</taxon>
        <taxon>Bacillati</taxon>
        <taxon>Actinomycetota</taxon>
        <taxon>Actinomycetes</taxon>
        <taxon>Kitasatosporales</taxon>
        <taxon>Streptomycetaceae</taxon>
        <taxon>Actinacidiphila</taxon>
    </lineage>
</organism>
<reference evidence="2 3" key="1">
    <citation type="submission" date="2016-10" db="EMBL/GenBank/DDBJ databases">
        <authorList>
            <person name="de Groot N.N."/>
        </authorList>
    </citation>
    <scope>NUCLEOTIDE SEQUENCE [LARGE SCALE GENOMIC DNA]</scope>
    <source>
        <strain evidence="2 3">CGMCC 4.3510</strain>
    </source>
</reference>
<sequence length="72" mass="8370">MRRPPPCQTPEARHSLTRARFYPAGWLCDRHSPWARLGLPKPQPGPGWPNPRPGVVRRRDDNRPITTHRKDT</sequence>
<dbReference type="EMBL" id="FONG01000008">
    <property type="protein sequence ID" value="SFF12027.1"/>
    <property type="molecule type" value="Genomic_DNA"/>
</dbReference>
<dbReference type="AlphaFoldDB" id="A0A1I2G4V3"/>
<evidence type="ECO:0000313" key="2">
    <source>
        <dbReference type="EMBL" id="SFF12027.1"/>
    </source>
</evidence>
<accession>A0A1I2G4V3</accession>
<gene>
    <name evidence="2" type="ORF">SAMN05216251_108246</name>
</gene>
<protein>
    <submittedName>
        <fullName evidence="2">Uncharacterized protein</fullName>
    </submittedName>
</protein>
<proteinExistence type="predicted"/>
<feature type="region of interest" description="Disordered" evidence="1">
    <location>
        <begin position="37"/>
        <end position="72"/>
    </location>
</feature>
<keyword evidence="3" id="KW-1185">Reference proteome</keyword>
<feature type="compositionally biased region" description="Basic and acidic residues" evidence="1">
    <location>
        <begin position="57"/>
        <end position="72"/>
    </location>
</feature>
<dbReference type="Proteomes" id="UP000199323">
    <property type="component" value="Unassembled WGS sequence"/>
</dbReference>
<dbReference type="STRING" id="380248.SAMN05216251_108246"/>
<name>A0A1I2G4V3_9ACTN</name>